<comment type="caution">
    <text evidence="2">The sequence shown here is derived from an EMBL/GenBank/DDBJ whole genome shotgun (WGS) entry which is preliminary data.</text>
</comment>
<accession>A0A4R3YMJ9</accession>
<protein>
    <submittedName>
        <fullName evidence="2">Uncharacterized protein</fullName>
    </submittedName>
</protein>
<proteinExistence type="predicted"/>
<dbReference type="EMBL" id="SMCS01000004">
    <property type="protein sequence ID" value="TCV94035.1"/>
    <property type="molecule type" value="Genomic_DNA"/>
</dbReference>
<sequence>MNTSTKYVPSRRLVWTVAAFLAVVGMSGLAFAPKVAAAVPRMPLQIAYAWLCASLIGAAYVVVTLRDDAEGASRDDEEF</sequence>
<keyword evidence="1" id="KW-0472">Membrane</keyword>
<dbReference type="RefSeq" id="WP_132144315.1">
    <property type="nucleotide sequence ID" value="NZ_SMCS01000004.1"/>
</dbReference>
<evidence type="ECO:0000313" key="3">
    <source>
        <dbReference type="Proteomes" id="UP000295645"/>
    </source>
</evidence>
<gene>
    <name evidence="2" type="ORF">EC912_104232</name>
</gene>
<reference evidence="2 3" key="1">
    <citation type="submission" date="2019-03" db="EMBL/GenBank/DDBJ databases">
        <title>Above-ground endophytic microbial communities from plants in different locations in the United States.</title>
        <authorList>
            <person name="Frank C."/>
        </authorList>
    </citation>
    <scope>NUCLEOTIDE SEQUENCE [LARGE SCALE GENOMIC DNA]</scope>
    <source>
        <strain evidence="2 3">LP_13_YM</strain>
    </source>
</reference>
<dbReference type="InterPro" id="IPR006311">
    <property type="entry name" value="TAT_signal"/>
</dbReference>
<dbReference type="AlphaFoldDB" id="A0A4R3YMJ9"/>
<feature type="transmembrane region" description="Helical" evidence="1">
    <location>
        <begin position="47"/>
        <end position="65"/>
    </location>
</feature>
<evidence type="ECO:0000313" key="2">
    <source>
        <dbReference type="EMBL" id="TCV94035.1"/>
    </source>
</evidence>
<dbReference type="PROSITE" id="PS51318">
    <property type="entry name" value="TAT"/>
    <property type="match status" value="1"/>
</dbReference>
<dbReference type="OrthoDB" id="5957716at2"/>
<evidence type="ECO:0000256" key="1">
    <source>
        <dbReference type="SAM" id="Phobius"/>
    </source>
</evidence>
<keyword evidence="1" id="KW-1133">Transmembrane helix</keyword>
<organism evidence="2 3">
    <name type="scientific">Luteibacter rhizovicinus</name>
    <dbReference type="NCBI Taxonomy" id="242606"/>
    <lineage>
        <taxon>Bacteria</taxon>
        <taxon>Pseudomonadati</taxon>
        <taxon>Pseudomonadota</taxon>
        <taxon>Gammaproteobacteria</taxon>
        <taxon>Lysobacterales</taxon>
        <taxon>Rhodanobacteraceae</taxon>
        <taxon>Luteibacter</taxon>
    </lineage>
</organism>
<dbReference type="Proteomes" id="UP000295645">
    <property type="component" value="Unassembled WGS sequence"/>
</dbReference>
<keyword evidence="3" id="KW-1185">Reference proteome</keyword>
<name>A0A4R3YMJ9_9GAMM</name>
<keyword evidence="1" id="KW-0812">Transmembrane</keyword>